<evidence type="ECO:0000313" key="1">
    <source>
        <dbReference type="EMBL" id="KAI6082165.1"/>
    </source>
</evidence>
<name>A0ACC0CP81_9PEZI</name>
<comment type="caution">
    <text evidence="1">The sequence shown here is derived from an EMBL/GenBank/DDBJ whole genome shotgun (WGS) entry which is preliminary data.</text>
</comment>
<dbReference type="Proteomes" id="UP001497680">
    <property type="component" value="Unassembled WGS sequence"/>
</dbReference>
<accession>A0ACC0CP81</accession>
<dbReference type="EMBL" id="MU394377">
    <property type="protein sequence ID" value="KAI6082165.1"/>
    <property type="molecule type" value="Genomic_DNA"/>
</dbReference>
<gene>
    <name evidence="1" type="ORF">F4821DRAFT_247778</name>
</gene>
<evidence type="ECO:0000313" key="2">
    <source>
        <dbReference type="Proteomes" id="UP001497680"/>
    </source>
</evidence>
<reference evidence="1 2" key="1">
    <citation type="journal article" date="2022" name="New Phytol.">
        <title>Ecological generalism drives hyperdiversity of secondary metabolite gene clusters in xylarialean endophytes.</title>
        <authorList>
            <person name="Franco M.E.E."/>
            <person name="Wisecaver J.H."/>
            <person name="Arnold A.E."/>
            <person name="Ju Y.M."/>
            <person name="Slot J.C."/>
            <person name="Ahrendt S."/>
            <person name="Moore L.P."/>
            <person name="Eastman K.E."/>
            <person name="Scott K."/>
            <person name="Konkel Z."/>
            <person name="Mondo S.J."/>
            <person name="Kuo A."/>
            <person name="Hayes R.D."/>
            <person name="Haridas S."/>
            <person name="Andreopoulos B."/>
            <person name="Riley R."/>
            <person name="LaButti K."/>
            <person name="Pangilinan J."/>
            <person name="Lipzen A."/>
            <person name="Amirebrahimi M."/>
            <person name="Yan J."/>
            <person name="Adam C."/>
            <person name="Keymanesh K."/>
            <person name="Ng V."/>
            <person name="Louie K."/>
            <person name="Northen T."/>
            <person name="Drula E."/>
            <person name="Henrissat B."/>
            <person name="Hsieh H.M."/>
            <person name="Youens-Clark K."/>
            <person name="Lutzoni F."/>
            <person name="Miadlikowska J."/>
            <person name="Eastwood D.C."/>
            <person name="Hamelin R.C."/>
            <person name="Grigoriev I.V."/>
            <person name="U'Ren J.M."/>
        </authorList>
    </citation>
    <scope>NUCLEOTIDE SEQUENCE [LARGE SCALE GENOMIC DNA]</scope>
    <source>
        <strain evidence="1 2">ER1909</strain>
    </source>
</reference>
<organism evidence="1 2">
    <name type="scientific">Hypoxylon rubiginosum</name>
    <dbReference type="NCBI Taxonomy" id="110542"/>
    <lineage>
        <taxon>Eukaryota</taxon>
        <taxon>Fungi</taxon>
        <taxon>Dikarya</taxon>
        <taxon>Ascomycota</taxon>
        <taxon>Pezizomycotina</taxon>
        <taxon>Sordariomycetes</taxon>
        <taxon>Xylariomycetidae</taxon>
        <taxon>Xylariales</taxon>
        <taxon>Hypoxylaceae</taxon>
        <taxon>Hypoxylon</taxon>
    </lineage>
</organism>
<sequence length="614" mass="68712">MRIAAPTALLLLLQAVSGAATPDRDGDTQQLPLIAGPSRGPQQQQQRQPNVVFILTDDQDVHLSSLDYMPLVKKHLLDQGTNFKKHYATTAVCCPSRVTLWTGKFAHNTNVTDVMPPYGGYPKFLSQGYNDNYFPVWLQEAGYNTYYTGKLFNAHTVENYNSPPPGGFTGSDFLLDPHTYDYLNSTFQRNGQEPRSYEGQYSTDILAEKAYGLLDEAVDAGKPFFLVAAPIAPHANVVMKGSPNGSNDIHSVYFTEPVPAERHKHLFKDEKVPRTANFNPEKPSGANWIRELPQQNSTNVEYNDHFYRQRLRALQAVDELVEGLVERLEKHGLLEDTYVVYSSDNGFHIGQHRLQPGKSCGYEEDVNVPLIVRGPGVAAGYVADGVTTTHADLAPTFFDLLDIPARADFDGSAIPVEKEKFEEVKLAGRRREHAGIEYWGFAMGEGIYNRNPLEHNTYKAIRLSGLGYNLYYSVWCNNEHELYDMNTDPGQLHNLLSSSSTIQSTPSLAAGHPADKVAARLDALLLVLKTCAAETCQQPWRQIHPDGSVESLEDALEPRYDTYYEDKHAARVEYSYCANGFIEDAEGPTWQANGRPFGYGYEELRAGARWEDWV</sequence>
<keyword evidence="2" id="KW-1185">Reference proteome</keyword>
<proteinExistence type="predicted"/>
<protein>
    <submittedName>
        <fullName evidence="1">Arylsulfatase</fullName>
    </submittedName>
</protein>